<keyword evidence="2" id="KW-0732">Signal</keyword>
<feature type="compositionally biased region" description="Low complexity" evidence="1">
    <location>
        <begin position="352"/>
        <end position="362"/>
    </location>
</feature>
<feature type="signal peptide" evidence="2">
    <location>
        <begin position="1"/>
        <end position="27"/>
    </location>
</feature>
<feature type="compositionally biased region" description="Polar residues" evidence="1">
    <location>
        <begin position="246"/>
        <end position="263"/>
    </location>
</feature>
<accession>A0A9P0BDN2</accession>
<evidence type="ECO:0000256" key="2">
    <source>
        <dbReference type="SAM" id="SignalP"/>
    </source>
</evidence>
<organism evidence="3 4">
    <name type="scientific">Brassicogethes aeneus</name>
    <name type="common">Rape pollen beetle</name>
    <name type="synonym">Meligethes aeneus</name>
    <dbReference type="NCBI Taxonomy" id="1431903"/>
    <lineage>
        <taxon>Eukaryota</taxon>
        <taxon>Metazoa</taxon>
        <taxon>Ecdysozoa</taxon>
        <taxon>Arthropoda</taxon>
        <taxon>Hexapoda</taxon>
        <taxon>Insecta</taxon>
        <taxon>Pterygota</taxon>
        <taxon>Neoptera</taxon>
        <taxon>Endopterygota</taxon>
        <taxon>Coleoptera</taxon>
        <taxon>Polyphaga</taxon>
        <taxon>Cucujiformia</taxon>
        <taxon>Nitidulidae</taxon>
        <taxon>Meligethinae</taxon>
        <taxon>Brassicogethes</taxon>
    </lineage>
</organism>
<sequence>MCIVLVSKPSRMRLLVVISFAVCLVTADVSKVQDVKTKQETSSNAISSLPKQEPQEYYQQQVRQYRPVHVQARLQSLGQTGQYVKIVPKSVYVNQQPAMIIIAHPALVPANLLYNAQAHQLLNYFHSHPQAKYQFLHGNNKPQYSQQKYTLQQVVATQPNYQVVASNQYHQSAPYYHQTSTGSQTYYQSQPQYQSQQIVPTYHQQSQSPPTAEGLKYSDLLGYSVPSKYYSTQVRTDSVPIKYYSTQVGTDSDSSKYYSSQREATTDSLKHSQPGSQSETPKQYPTQLSQIAQYAAQQYLSYPSKSTPAIITGFENFSPEQQTQIRSQLTAHFGQINDISPGQSAQVQVPTKSQYSSKYQQQTLTDFEPSPEIKEEPSAPGLGSIKYEKN</sequence>
<feature type="region of interest" description="Disordered" evidence="1">
    <location>
        <begin position="246"/>
        <end position="284"/>
    </location>
</feature>
<proteinExistence type="predicted"/>
<feature type="region of interest" description="Disordered" evidence="1">
    <location>
        <begin position="346"/>
        <end position="390"/>
    </location>
</feature>
<protein>
    <submittedName>
        <fullName evidence="3">Uncharacterized protein</fullName>
    </submittedName>
</protein>
<keyword evidence="4" id="KW-1185">Reference proteome</keyword>
<evidence type="ECO:0000313" key="3">
    <source>
        <dbReference type="EMBL" id="CAH0560819.1"/>
    </source>
</evidence>
<dbReference type="AlphaFoldDB" id="A0A9P0BDN2"/>
<evidence type="ECO:0000313" key="4">
    <source>
        <dbReference type="Proteomes" id="UP001154078"/>
    </source>
</evidence>
<feature type="compositionally biased region" description="Polar residues" evidence="1">
    <location>
        <begin position="271"/>
        <end position="284"/>
    </location>
</feature>
<dbReference type="Proteomes" id="UP001154078">
    <property type="component" value="Chromosome 7"/>
</dbReference>
<evidence type="ECO:0000256" key="1">
    <source>
        <dbReference type="SAM" id="MobiDB-lite"/>
    </source>
</evidence>
<dbReference type="OrthoDB" id="6749075at2759"/>
<feature type="chain" id="PRO_5040458461" evidence="2">
    <location>
        <begin position="28"/>
        <end position="390"/>
    </location>
</feature>
<gene>
    <name evidence="3" type="ORF">MELIAE_LOCUS10511</name>
</gene>
<name>A0A9P0BDN2_BRAAE</name>
<reference evidence="3" key="1">
    <citation type="submission" date="2021-12" db="EMBL/GenBank/DDBJ databases">
        <authorList>
            <person name="King R."/>
        </authorList>
    </citation>
    <scope>NUCLEOTIDE SEQUENCE</scope>
</reference>
<dbReference type="EMBL" id="OV121138">
    <property type="protein sequence ID" value="CAH0560819.1"/>
    <property type="molecule type" value="Genomic_DNA"/>
</dbReference>